<keyword evidence="2" id="KW-1185">Reference proteome</keyword>
<proteinExistence type="predicted"/>
<reference evidence="1" key="2">
    <citation type="submission" date="2023-01" db="EMBL/GenBank/DDBJ databases">
        <title>Draft genome sequence of Algimonas porphyrae strain NBRC 108216.</title>
        <authorList>
            <person name="Sun Q."/>
            <person name="Mori K."/>
        </authorList>
    </citation>
    <scope>NUCLEOTIDE SEQUENCE</scope>
    <source>
        <strain evidence="1">NBRC 108216</strain>
    </source>
</reference>
<name>A0ABQ5UYV9_9PROT</name>
<protein>
    <submittedName>
        <fullName evidence="1">Uncharacterized protein</fullName>
    </submittedName>
</protein>
<evidence type="ECO:0000313" key="1">
    <source>
        <dbReference type="EMBL" id="GLQ20478.1"/>
    </source>
</evidence>
<dbReference type="RefSeq" id="WP_284371122.1">
    <property type="nucleotide sequence ID" value="NZ_BSNJ01000003.1"/>
</dbReference>
<reference evidence="1" key="1">
    <citation type="journal article" date="2014" name="Int. J. Syst. Evol. Microbiol.">
        <title>Complete genome of a new Firmicutes species belonging to the dominant human colonic microbiota ('Ruminococcus bicirculans') reveals two chromosomes and a selective capacity to utilize plant glucans.</title>
        <authorList>
            <consortium name="NISC Comparative Sequencing Program"/>
            <person name="Wegmann U."/>
            <person name="Louis P."/>
            <person name="Goesmann A."/>
            <person name="Henrissat B."/>
            <person name="Duncan S.H."/>
            <person name="Flint H.J."/>
        </authorList>
    </citation>
    <scope>NUCLEOTIDE SEQUENCE</scope>
    <source>
        <strain evidence="1">NBRC 108216</strain>
    </source>
</reference>
<dbReference type="Proteomes" id="UP001161390">
    <property type="component" value="Unassembled WGS sequence"/>
</dbReference>
<comment type="caution">
    <text evidence="1">The sequence shown here is derived from an EMBL/GenBank/DDBJ whole genome shotgun (WGS) entry which is preliminary data.</text>
</comment>
<organism evidence="1 2">
    <name type="scientific">Algimonas porphyrae</name>
    <dbReference type="NCBI Taxonomy" id="1128113"/>
    <lineage>
        <taxon>Bacteria</taxon>
        <taxon>Pseudomonadati</taxon>
        <taxon>Pseudomonadota</taxon>
        <taxon>Alphaproteobacteria</taxon>
        <taxon>Maricaulales</taxon>
        <taxon>Robiginitomaculaceae</taxon>
        <taxon>Algimonas</taxon>
    </lineage>
</organism>
<dbReference type="EMBL" id="BSNJ01000003">
    <property type="protein sequence ID" value="GLQ20478.1"/>
    <property type="molecule type" value="Genomic_DNA"/>
</dbReference>
<gene>
    <name evidence="1" type="ORF">GCM10007854_14330</name>
</gene>
<sequence>MTDLYSNGPFWKTVDTEDGEGAGPVYVAVDPAYSPKPYDELTSHECSFLVGEGRGREQMACGRPTDTGSIYCGHHRAQAARVAFC</sequence>
<evidence type="ECO:0000313" key="2">
    <source>
        <dbReference type="Proteomes" id="UP001161390"/>
    </source>
</evidence>
<accession>A0ABQ5UYV9</accession>